<evidence type="ECO:0000259" key="3">
    <source>
        <dbReference type="PROSITE" id="PS51186"/>
    </source>
</evidence>
<organism evidence="4 5">
    <name type="scientific">Bailinhaonella thermotolerans</name>
    <dbReference type="NCBI Taxonomy" id="1070861"/>
    <lineage>
        <taxon>Bacteria</taxon>
        <taxon>Bacillati</taxon>
        <taxon>Actinomycetota</taxon>
        <taxon>Actinomycetes</taxon>
        <taxon>Streptosporangiales</taxon>
        <taxon>Streptosporangiaceae</taxon>
        <taxon>Bailinhaonella</taxon>
    </lineage>
</organism>
<dbReference type="InterPro" id="IPR000182">
    <property type="entry name" value="GNAT_dom"/>
</dbReference>
<feature type="domain" description="N-acetyltransferase" evidence="3">
    <location>
        <begin position="2"/>
        <end position="146"/>
    </location>
</feature>
<dbReference type="Gene3D" id="3.40.630.30">
    <property type="match status" value="1"/>
</dbReference>
<dbReference type="InterPro" id="IPR016181">
    <property type="entry name" value="Acyl_CoA_acyltransferase"/>
</dbReference>
<dbReference type="OrthoDB" id="9805924at2"/>
<dbReference type="CDD" id="cd04301">
    <property type="entry name" value="NAT_SF"/>
    <property type="match status" value="1"/>
</dbReference>
<accession>A0A3A4A5N0</accession>
<keyword evidence="2" id="KW-0012">Acyltransferase</keyword>
<keyword evidence="1 4" id="KW-0808">Transferase</keyword>
<dbReference type="InterPro" id="IPR050832">
    <property type="entry name" value="Bact_Acetyltransf"/>
</dbReference>
<dbReference type="SUPFAM" id="SSF55729">
    <property type="entry name" value="Acyl-CoA N-acyltransferases (Nat)"/>
    <property type="match status" value="1"/>
</dbReference>
<comment type="caution">
    <text evidence="4">The sequence shown here is derived from an EMBL/GenBank/DDBJ whole genome shotgun (WGS) entry which is preliminary data.</text>
</comment>
<reference evidence="4 5" key="1">
    <citation type="submission" date="2018-09" db="EMBL/GenBank/DDBJ databases">
        <title>YIM 75507 draft genome.</title>
        <authorList>
            <person name="Tang S."/>
            <person name="Feng Y."/>
        </authorList>
    </citation>
    <scope>NUCLEOTIDE SEQUENCE [LARGE SCALE GENOMIC DNA]</scope>
    <source>
        <strain evidence="4 5">YIM 75507</strain>
    </source>
</reference>
<name>A0A3A4A5N0_9ACTN</name>
<evidence type="ECO:0000256" key="2">
    <source>
        <dbReference type="ARBA" id="ARBA00023315"/>
    </source>
</evidence>
<dbReference type="Proteomes" id="UP000265768">
    <property type="component" value="Unassembled WGS sequence"/>
</dbReference>
<protein>
    <submittedName>
        <fullName evidence="4">GNAT family N-acetyltransferase</fullName>
    </submittedName>
</protein>
<dbReference type="PROSITE" id="PS51186">
    <property type="entry name" value="GNAT"/>
    <property type="match status" value="1"/>
</dbReference>
<dbReference type="AlphaFoldDB" id="A0A3A4A5N0"/>
<evidence type="ECO:0000313" key="5">
    <source>
        <dbReference type="Proteomes" id="UP000265768"/>
    </source>
</evidence>
<proteinExistence type="predicted"/>
<dbReference type="RefSeq" id="WP_119931608.1">
    <property type="nucleotide sequence ID" value="NZ_QZEY01000028.1"/>
</dbReference>
<dbReference type="EMBL" id="QZEY01000028">
    <property type="protein sequence ID" value="RJL20796.1"/>
    <property type="molecule type" value="Genomic_DNA"/>
</dbReference>
<sequence>MISVGGLEAEDRAEWERLFRGYIDFYERSEPDEMYDAAWRAFREGTRLHALGARVDGRLAGITHYLFHGSTSAPETEVCYLQDLFTAPEARGRGVARALITAVTERARERGCSRVYWNTHESNATARILYDKVADYRGFIRYQIEL</sequence>
<dbReference type="Pfam" id="PF00583">
    <property type="entry name" value="Acetyltransf_1"/>
    <property type="match status" value="1"/>
</dbReference>
<dbReference type="PANTHER" id="PTHR43877">
    <property type="entry name" value="AMINOALKYLPHOSPHONATE N-ACETYLTRANSFERASE-RELATED-RELATED"/>
    <property type="match status" value="1"/>
</dbReference>
<dbReference type="GO" id="GO:0016747">
    <property type="term" value="F:acyltransferase activity, transferring groups other than amino-acyl groups"/>
    <property type="evidence" value="ECO:0007669"/>
    <property type="project" value="InterPro"/>
</dbReference>
<evidence type="ECO:0000313" key="4">
    <source>
        <dbReference type="EMBL" id="RJL20796.1"/>
    </source>
</evidence>
<evidence type="ECO:0000256" key="1">
    <source>
        <dbReference type="ARBA" id="ARBA00022679"/>
    </source>
</evidence>
<gene>
    <name evidence="4" type="ORF">D5H75_38710</name>
</gene>
<keyword evidence="5" id="KW-1185">Reference proteome</keyword>